<sequence length="124" mass="13560">MAARELRKEGPEAGRGLQHVEARRRAPRLGSAVPSAPGLGASLRFLQCPPAHCCCNTLQPHASVSGIPFSFERPLRLKAWPPGRCHWFAGFCIFLRFAIGASPCSRDLSIRHAAPVFVLPLQNH</sequence>
<gene>
    <name evidence="2" type="ORF">P7K49_027948</name>
</gene>
<reference evidence="2 3" key="1">
    <citation type="submission" date="2023-05" db="EMBL/GenBank/DDBJ databases">
        <title>B98-5 Cell Line De Novo Hybrid Assembly: An Optical Mapping Approach.</title>
        <authorList>
            <person name="Kananen K."/>
            <person name="Auerbach J.A."/>
            <person name="Kautto E."/>
            <person name="Blachly J.S."/>
        </authorList>
    </citation>
    <scope>NUCLEOTIDE SEQUENCE [LARGE SCALE GENOMIC DNA]</scope>
    <source>
        <strain evidence="2">B95-8</strain>
        <tissue evidence="2">Cell line</tissue>
    </source>
</reference>
<evidence type="ECO:0000256" key="1">
    <source>
        <dbReference type="SAM" id="MobiDB-lite"/>
    </source>
</evidence>
<proteinExistence type="predicted"/>
<dbReference type="EMBL" id="JASSZA010000014">
    <property type="protein sequence ID" value="KAK2094210.1"/>
    <property type="molecule type" value="Genomic_DNA"/>
</dbReference>
<feature type="compositionally biased region" description="Basic and acidic residues" evidence="1">
    <location>
        <begin position="1"/>
        <end position="24"/>
    </location>
</feature>
<accession>A0ABQ9UBR1</accession>
<evidence type="ECO:0000313" key="2">
    <source>
        <dbReference type="EMBL" id="KAK2094210.1"/>
    </source>
</evidence>
<comment type="caution">
    <text evidence="2">The sequence shown here is derived from an EMBL/GenBank/DDBJ whole genome shotgun (WGS) entry which is preliminary data.</text>
</comment>
<evidence type="ECO:0000313" key="3">
    <source>
        <dbReference type="Proteomes" id="UP001266305"/>
    </source>
</evidence>
<organism evidence="2 3">
    <name type="scientific">Saguinus oedipus</name>
    <name type="common">Cotton-top tamarin</name>
    <name type="synonym">Oedipomidas oedipus</name>
    <dbReference type="NCBI Taxonomy" id="9490"/>
    <lineage>
        <taxon>Eukaryota</taxon>
        <taxon>Metazoa</taxon>
        <taxon>Chordata</taxon>
        <taxon>Craniata</taxon>
        <taxon>Vertebrata</taxon>
        <taxon>Euteleostomi</taxon>
        <taxon>Mammalia</taxon>
        <taxon>Eutheria</taxon>
        <taxon>Euarchontoglires</taxon>
        <taxon>Primates</taxon>
        <taxon>Haplorrhini</taxon>
        <taxon>Platyrrhini</taxon>
        <taxon>Cebidae</taxon>
        <taxon>Callitrichinae</taxon>
        <taxon>Saguinus</taxon>
    </lineage>
</organism>
<name>A0ABQ9UBR1_SAGOE</name>
<feature type="region of interest" description="Disordered" evidence="1">
    <location>
        <begin position="1"/>
        <end position="32"/>
    </location>
</feature>
<protein>
    <submittedName>
        <fullName evidence="2">Uncharacterized protein</fullName>
    </submittedName>
</protein>
<keyword evidence="3" id="KW-1185">Reference proteome</keyword>
<dbReference type="Proteomes" id="UP001266305">
    <property type="component" value="Unassembled WGS sequence"/>
</dbReference>